<dbReference type="Pfam" id="PF02602">
    <property type="entry name" value="HEM4"/>
    <property type="match status" value="1"/>
</dbReference>
<dbReference type="STRING" id="1917485.BOO69_17815"/>
<evidence type="ECO:0000259" key="1">
    <source>
        <dbReference type="Pfam" id="PF02602"/>
    </source>
</evidence>
<evidence type="ECO:0000313" key="3">
    <source>
        <dbReference type="Proteomes" id="UP000181897"/>
    </source>
</evidence>
<name>A0A1J0WL98_9RHOB</name>
<dbReference type="AlphaFoldDB" id="A0A1J0WL98"/>
<evidence type="ECO:0000313" key="2">
    <source>
        <dbReference type="EMBL" id="APE45061.1"/>
    </source>
</evidence>
<sequence length="257" mass="26416">MVLPLQGCFPAGNTGSTVKQCPGPTMSAPILLLTRPTESSTAFHASLAPEIAARAQVIVSPLLRIVGTGAPVDLAGIRGVILTSAQAVRFAPDGGDRPAYCVGEATAAAARARGWDVRQVSATAEELLAELPRIEGLVIHLGGRHLRMDIAGALRDWGMDAVSVPLYDQELCPLSDEAQAALSGGSPVVAPLFSLRTASHLVAQAAELGHTHAVAISPAVSEVLPAGSFASVQTVPSPSAGEMRRAVEKLLSGSRLS</sequence>
<dbReference type="KEGG" id="suam:BOO69_17815"/>
<reference evidence="2 3" key="1">
    <citation type="submission" date="2016-11" db="EMBL/GenBank/DDBJ databases">
        <title>Complete genome sequence of Sulfitobacter sp. AM1-D1, a toxic bacteria associated with marine dinoflagellate Alexandrium minutum in East China Sea.</title>
        <authorList>
            <person name="Yang Q."/>
            <person name="Zhang X."/>
            <person name="Tian X."/>
        </authorList>
    </citation>
    <scope>NUCLEOTIDE SEQUENCE [LARGE SCALE GENOMIC DNA]</scope>
    <source>
        <strain evidence="2 3">AM1-D1</strain>
    </source>
</reference>
<accession>A0A1J0WL98</accession>
<organism evidence="2 3">
    <name type="scientific">Sulfitobacter alexandrii</name>
    <dbReference type="NCBI Taxonomy" id="1917485"/>
    <lineage>
        <taxon>Bacteria</taxon>
        <taxon>Pseudomonadati</taxon>
        <taxon>Pseudomonadota</taxon>
        <taxon>Alphaproteobacteria</taxon>
        <taxon>Rhodobacterales</taxon>
        <taxon>Roseobacteraceae</taxon>
        <taxon>Sulfitobacter</taxon>
    </lineage>
</organism>
<feature type="domain" description="Tetrapyrrole biosynthesis uroporphyrinogen III synthase" evidence="1">
    <location>
        <begin position="55"/>
        <end position="236"/>
    </location>
</feature>
<dbReference type="SUPFAM" id="SSF69618">
    <property type="entry name" value="HemD-like"/>
    <property type="match status" value="1"/>
</dbReference>
<dbReference type="EMBL" id="CP018076">
    <property type="protein sequence ID" value="APE45061.1"/>
    <property type="molecule type" value="Genomic_DNA"/>
</dbReference>
<dbReference type="InterPro" id="IPR003754">
    <property type="entry name" value="4pyrrol_synth_uPrphyn_synth"/>
</dbReference>
<dbReference type="GO" id="GO:0004852">
    <property type="term" value="F:uroporphyrinogen-III synthase activity"/>
    <property type="evidence" value="ECO:0007669"/>
    <property type="project" value="InterPro"/>
</dbReference>
<protein>
    <recommendedName>
        <fullName evidence="1">Tetrapyrrole biosynthesis uroporphyrinogen III synthase domain-containing protein</fullName>
    </recommendedName>
</protein>
<keyword evidence="3" id="KW-1185">Reference proteome</keyword>
<dbReference type="CDD" id="cd06578">
    <property type="entry name" value="HemD"/>
    <property type="match status" value="1"/>
</dbReference>
<gene>
    <name evidence="2" type="ORF">BOO69_17815</name>
</gene>
<dbReference type="Proteomes" id="UP000181897">
    <property type="component" value="Chromosome"/>
</dbReference>
<dbReference type="GO" id="GO:0033014">
    <property type="term" value="P:tetrapyrrole biosynthetic process"/>
    <property type="evidence" value="ECO:0007669"/>
    <property type="project" value="InterPro"/>
</dbReference>
<dbReference type="Gene3D" id="3.40.50.10090">
    <property type="match status" value="2"/>
</dbReference>
<dbReference type="InterPro" id="IPR036108">
    <property type="entry name" value="4pyrrol_syn_uPrphyn_synt_sf"/>
</dbReference>
<proteinExistence type="predicted"/>